<accession>A0ACB7PIS3</accession>
<organism evidence="1 2">
    <name type="scientific">Chaetomium tenue</name>
    <dbReference type="NCBI Taxonomy" id="1854479"/>
    <lineage>
        <taxon>Eukaryota</taxon>
        <taxon>Fungi</taxon>
        <taxon>Dikarya</taxon>
        <taxon>Ascomycota</taxon>
        <taxon>Pezizomycotina</taxon>
        <taxon>Sordariomycetes</taxon>
        <taxon>Sordariomycetidae</taxon>
        <taxon>Sordariales</taxon>
        <taxon>Chaetomiaceae</taxon>
        <taxon>Chaetomium</taxon>
    </lineage>
</organism>
<gene>
    <name evidence="1" type="ORF">F5144DRAFT_103328</name>
</gene>
<protein>
    <submittedName>
        <fullName evidence="1">Uncharacterized protein</fullName>
    </submittedName>
</protein>
<sequence>MTYLIIAVLSCLLGRPCRVQCQGVMLLQLQPFPTFNRVRRLATPTLSLTVHPRPGHCFQVAESLFATPTKVAVASTHSHPLVTQRAFHKSSELHGILLYDGSTCQPTLSHDNISSFIVRHPPLLLPTPDLFTPRPLRYTVNPSKRFLIPTLPSRHSLSFV</sequence>
<reference evidence="1 2" key="1">
    <citation type="journal article" date="2021" name="Nat. Commun.">
        <title>Genetic determinants of endophytism in the Arabidopsis root mycobiome.</title>
        <authorList>
            <person name="Mesny F."/>
            <person name="Miyauchi S."/>
            <person name="Thiergart T."/>
            <person name="Pickel B."/>
            <person name="Atanasova L."/>
            <person name="Karlsson M."/>
            <person name="Huettel B."/>
            <person name="Barry K.W."/>
            <person name="Haridas S."/>
            <person name="Chen C."/>
            <person name="Bauer D."/>
            <person name="Andreopoulos W."/>
            <person name="Pangilinan J."/>
            <person name="LaButti K."/>
            <person name="Riley R."/>
            <person name="Lipzen A."/>
            <person name="Clum A."/>
            <person name="Drula E."/>
            <person name="Henrissat B."/>
            <person name="Kohler A."/>
            <person name="Grigoriev I.V."/>
            <person name="Martin F.M."/>
            <person name="Hacquard S."/>
        </authorList>
    </citation>
    <scope>NUCLEOTIDE SEQUENCE [LARGE SCALE GENOMIC DNA]</scope>
    <source>
        <strain evidence="1 2">MPI-SDFR-AT-0079</strain>
    </source>
</reference>
<keyword evidence="2" id="KW-1185">Reference proteome</keyword>
<dbReference type="EMBL" id="JAGIZQ010000002">
    <property type="protein sequence ID" value="KAH6640601.1"/>
    <property type="molecule type" value="Genomic_DNA"/>
</dbReference>
<dbReference type="Proteomes" id="UP000724584">
    <property type="component" value="Unassembled WGS sequence"/>
</dbReference>
<evidence type="ECO:0000313" key="1">
    <source>
        <dbReference type="EMBL" id="KAH6640601.1"/>
    </source>
</evidence>
<evidence type="ECO:0000313" key="2">
    <source>
        <dbReference type="Proteomes" id="UP000724584"/>
    </source>
</evidence>
<proteinExistence type="predicted"/>
<name>A0ACB7PIS3_9PEZI</name>
<comment type="caution">
    <text evidence="1">The sequence shown here is derived from an EMBL/GenBank/DDBJ whole genome shotgun (WGS) entry which is preliminary data.</text>
</comment>